<evidence type="ECO:0000313" key="4">
    <source>
        <dbReference type="Proteomes" id="UP000175669"/>
    </source>
</evidence>
<gene>
    <name evidence="3" type="ORF">PHACT_14325</name>
</gene>
<dbReference type="Proteomes" id="UP000175669">
    <property type="component" value="Unassembled WGS sequence"/>
</dbReference>
<accession>A0A1E8CEZ1</accession>
<feature type="compositionally biased region" description="Basic and acidic residues" evidence="1">
    <location>
        <begin position="103"/>
        <end position="116"/>
    </location>
</feature>
<comment type="caution">
    <text evidence="3">The sequence shown here is derived from an EMBL/GenBank/DDBJ whole genome shotgun (WGS) entry which is preliminary data.</text>
</comment>
<feature type="compositionally biased region" description="Basic residues" evidence="1">
    <location>
        <begin position="91"/>
        <end position="102"/>
    </location>
</feature>
<sequence>MSKKTLLMAAALIGALTTSQAFADHGRRVVVREAHYAAPILTYHSGPVSVYVGSAHNTQVITTTHRPSYWRTSHDHRNYRKHHGHQDSYGRHHGRDHKKSHKRNDGHYGSRHHSDYRYSGYHRMPSRGSWSDGRREVIYVDKDARKRSNYRRVERNSVVIRERRR</sequence>
<evidence type="ECO:0000313" key="3">
    <source>
        <dbReference type="EMBL" id="OFE11041.1"/>
    </source>
</evidence>
<feature type="signal peptide" evidence="2">
    <location>
        <begin position="1"/>
        <end position="23"/>
    </location>
</feature>
<evidence type="ECO:0000256" key="2">
    <source>
        <dbReference type="SAM" id="SignalP"/>
    </source>
</evidence>
<organism evidence="3 4">
    <name type="scientific">Pseudohongiella acticola</name>
    <dbReference type="NCBI Taxonomy" id="1524254"/>
    <lineage>
        <taxon>Bacteria</taxon>
        <taxon>Pseudomonadati</taxon>
        <taxon>Pseudomonadota</taxon>
        <taxon>Gammaproteobacteria</taxon>
        <taxon>Pseudomonadales</taxon>
        <taxon>Pseudohongiellaceae</taxon>
        <taxon>Pseudohongiella</taxon>
    </lineage>
</organism>
<dbReference type="EMBL" id="MASR01000003">
    <property type="protein sequence ID" value="OFE11041.1"/>
    <property type="molecule type" value="Genomic_DNA"/>
</dbReference>
<dbReference type="AlphaFoldDB" id="A0A1E8CEZ1"/>
<feature type="region of interest" description="Disordered" evidence="1">
    <location>
        <begin position="78"/>
        <end position="130"/>
    </location>
</feature>
<reference evidence="4" key="1">
    <citation type="submission" date="2016-07" db="EMBL/GenBank/DDBJ databases">
        <authorList>
            <person name="Florea S."/>
            <person name="Webb J.S."/>
            <person name="Jaromczyk J."/>
            <person name="Schardl C.L."/>
        </authorList>
    </citation>
    <scope>NUCLEOTIDE SEQUENCE [LARGE SCALE GENOMIC DNA]</scope>
    <source>
        <strain evidence="4">KCTC 42131</strain>
    </source>
</reference>
<evidence type="ECO:0000256" key="1">
    <source>
        <dbReference type="SAM" id="MobiDB-lite"/>
    </source>
</evidence>
<keyword evidence="4" id="KW-1185">Reference proteome</keyword>
<proteinExistence type="predicted"/>
<keyword evidence="2" id="KW-0732">Signal</keyword>
<protein>
    <submittedName>
        <fullName evidence="3">Uncharacterized protein</fullName>
    </submittedName>
</protein>
<name>A0A1E8CEZ1_9GAMM</name>
<feature type="chain" id="PRO_5009211901" evidence="2">
    <location>
        <begin position="24"/>
        <end position="165"/>
    </location>
</feature>